<feature type="transmembrane region" description="Helical" evidence="1">
    <location>
        <begin position="166"/>
        <end position="182"/>
    </location>
</feature>
<protein>
    <submittedName>
        <fullName evidence="2">Transmembrane protein EpsG</fullName>
    </submittedName>
</protein>
<keyword evidence="1 2" id="KW-0812">Transmembrane</keyword>
<feature type="transmembrane region" description="Helical" evidence="1">
    <location>
        <begin position="189"/>
        <end position="212"/>
    </location>
</feature>
<feature type="transmembrane region" description="Helical" evidence="1">
    <location>
        <begin position="116"/>
        <end position="135"/>
    </location>
</feature>
<keyword evidence="1" id="KW-0472">Membrane</keyword>
<name>A0A2N0UZB2_9FIRM</name>
<sequence length="382" mass="44692">MIIYWSMILWIFLIYILYDITHKEDIALTDYNLQQGIQRRVPWAYAFLVFGYFIFWASMRHYVSDTTAYVAAFNNYSTNFSEEFSKLNWDPWSSEGKGVLFNAYSIFFKCFISDNYTLWLSSIAIFSGVCVMISLRKYCMNADFFLASFLFLAFLCYSGYMLNGMRQFICVAVSFLCCDFIITGKFFKFLTMVAILIFIHSTAIFLIPIYFIARLKPWSKLVWLFIFAMVLITVFAEPFFGKVDEFAQGTSYENDISTYFKEDDGVNPLRVLFYAVPPVLAFVYREKLSKYYEKMPVLSLCVNLSVFTASVYLVGMVTSGIFIGRLPIYSELYDLILIPVLLRICFNENNRKYVYFGYVAVLLLYYYLTGPTYYHSDYFGGF</sequence>
<dbReference type="Pfam" id="PF14897">
    <property type="entry name" value="EpsG"/>
    <property type="match status" value="1"/>
</dbReference>
<gene>
    <name evidence="2" type="primary">epsG</name>
    <name evidence="2" type="ORF">RBATCC27255_00541</name>
</gene>
<keyword evidence="3" id="KW-1185">Reference proteome</keyword>
<evidence type="ECO:0000313" key="3">
    <source>
        <dbReference type="Proteomes" id="UP000233425"/>
    </source>
</evidence>
<feature type="transmembrane region" description="Helical" evidence="1">
    <location>
        <begin position="297"/>
        <end position="322"/>
    </location>
</feature>
<feature type="transmembrane region" description="Helical" evidence="1">
    <location>
        <begin position="142"/>
        <end position="160"/>
    </location>
</feature>
<feature type="transmembrane region" description="Helical" evidence="1">
    <location>
        <begin position="328"/>
        <end position="346"/>
    </location>
</feature>
<feature type="transmembrane region" description="Helical" evidence="1">
    <location>
        <begin position="218"/>
        <end position="236"/>
    </location>
</feature>
<dbReference type="Proteomes" id="UP000233425">
    <property type="component" value="Unassembled WGS sequence"/>
</dbReference>
<feature type="transmembrane region" description="Helical" evidence="1">
    <location>
        <begin position="42"/>
        <end position="59"/>
    </location>
</feature>
<feature type="transmembrane region" description="Helical" evidence="1">
    <location>
        <begin position="6"/>
        <end position="21"/>
    </location>
</feature>
<evidence type="ECO:0000313" key="2">
    <source>
        <dbReference type="EMBL" id="PKD32331.1"/>
    </source>
</evidence>
<dbReference type="AlphaFoldDB" id="A0A2N0UZB2"/>
<dbReference type="EMBL" id="NNSR01000028">
    <property type="protein sequence ID" value="PKD32331.1"/>
    <property type="molecule type" value="Genomic_DNA"/>
</dbReference>
<reference evidence="2" key="1">
    <citation type="journal article" date="2018" name="Environ. Microbiol.">
        <title>Sporulation capability and amylosome conservation among diverse human colonic and rumen isolates of the keystone starch-degrader Ruminococcus bromii.</title>
        <authorList>
            <person name="Mukhopadhya I."/>
            <person name="Morais S."/>
            <person name="Laverde-Gomez J."/>
            <person name="Sheridan P.O."/>
            <person name="Walker A.W."/>
            <person name="Kelly W."/>
            <person name="Klieve A.V."/>
            <person name="Ouwerkerk D."/>
            <person name="Duncan S.H."/>
            <person name="Louis P."/>
            <person name="Koropatkin N."/>
            <person name="Cockburn D."/>
            <person name="Kibler R."/>
            <person name="Cooper P.J."/>
            <person name="Sandoval C."/>
            <person name="Crost E."/>
            <person name="Juge N."/>
            <person name="Bayer E.A."/>
            <person name="Flint H.J."/>
        </authorList>
    </citation>
    <scope>NUCLEOTIDE SEQUENCE [LARGE SCALE GENOMIC DNA]</scope>
    <source>
        <strain evidence="2">ATCC 27255</strain>
    </source>
</reference>
<proteinExistence type="predicted"/>
<evidence type="ECO:0000256" key="1">
    <source>
        <dbReference type="SAM" id="Phobius"/>
    </source>
</evidence>
<dbReference type="RefSeq" id="WP_101028631.1">
    <property type="nucleotide sequence ID" value="NZ_CABMMZ010000028.1"/>
</dbReference>
<organism evidence="2 3">
    <name type="scientific">Ruminococcus bromii</name>
    <dbReference type="NCBI Taxonomy" id="40518"/>
    <lineage>
        <taxon>Bacteria</taxon>
        <taxon>Bacillati</taxon>
        <taxon>Bacillota</taxon>
        <taxon>Clostridia</taxon>
        <taxon>Eubacteriales</taxon>
        <taxon>Oscillospiraceae</taxon>
        <taxon>Ruminococcus</taxon>
    </lineage>
</organism>
<feature type="transmembrane region" description="Helical" evidence="1">
    <location>
        <begin position="353"/>
        <end position="374"/>
    </location>
</feature>
<comment type="caution">
    <text evidence="2">The sequence shown here is derived from an EMBL/GenBank/DDBJ whole genome shotgun (WGS) entry which is preliminary data.</text>
</comment>
<dbReference type="InterPro" id="IPR049458">
    <property type="entry name" value="EpsG-like"/>
</dbReference>
<accession>A0A2N0UZB2</accession>
<keyword evidence="1" id="KW-1133">Transmembrane helix</keyword>